<keyword evidence="3" id="KW-0732">Signal</keyword>
<keyword evidence="5" id="KW-1185">Reference proteome</keyword>
<evidence type="ECO:0000313" key="5">
    <source>
        <dbReference type="Proteomes" id="UP000004662"/>
    </source>
</evidence>
<dbReference type="EMBL" id="CM001368">
    <property type="protein sequence ID" value="EHJ46881.1"/>
    <property type="molecule type" value="Genomic_DNA"/>
</dbReference>
<organism evidence="4 5">
    <name type="scientific">Solidesulfovibrio carbinoliphilus subsp. oakridgensis</name>
    <dbReference type="NCBI Taxonomy" id="694327"/>
    <lineage>
        <taxon>Bacteria</taxon>
        <taxon>Pseudomonadati</taxon>
        <taxon>Thermodesulfobacteriota</taxon>
        <taxon>Desulfovibrionia</taxon>
        <taxon>Desulfovibrionales</taxon>
        <taxon>Desulfovibrionaceae</taxon>
        <taxon>Solidesulfovibrio</taxon>
    </lineage>
</organism>
<dbReference type="Proteomes" id="UP000004662">
    <property type="component" value="Chromosome"/>
</dbReference>
<dbReference type="PANTHER" id="PTHR11002">
    <property type="entry name" value="CARBONIC ANHYDRASE"/>
    <property type="match status" value="1"/>
</dbReference>
<sequence length="237" mass="24959">MKRFLAATATMAFLLAMCTAVLASSGGSEVSADEALSRLKEGNTRFVSQANVAPHQDAARRHETATGGQHPFATVLSCADSRAPVEVLFDQGVGDLFVVRVAGNVAATDEIGTIEYGAEHLGVPLVVVLAHTKCGAVTAVVKNEPVTENIGKLVAPIVPAVKGIKARFAASDVNEIISRSIEANMWQAISDIYAKSPMLKKMAADGKIKVVGALYDIDSGEVRWFGEHPSEGSLLDN</sequence>
<protein>
    <submittedName>
        <fullName evidence="4">Carbonic anhydrase</fullName>
    </submittedName>
</protein>
<evidence type="ECO:0000313" key="4">
    <source>
        <dbReference type="EMBL" id="EHJ46881.1"/>
    </source>
</evidence>
<dbReference type="InterPro" id="IPR036874">
    <property type="entry name" value="Carbonic_anhydrase_sf"/>
</dbReference>
<dbReference type="OrthoDB" id="9797527at2"/>
<dbReference type="InterPro" id="IPR001765">
    <property type="entry name" value="Carbonic_anhydrase"/>
</dbReference>
<dbReference type="GO" id="GO:0004089">
    <property type="term" value="F:carbonate dehydratase activity"/>
    <property type="evidence" value="ECO:0007669"/>
    <property type="project" value="InterPro"/>
</dbReference>
<dbReference type="GO" id="GO:0008270">
    <property type="term" value="F:zinc ion binding"/>
    <property type="evidence" value="ECO:0007669"/>
    <property type="project" value="InterPro"/>
</dbReference>
<dbReference type="HOGENOM" id="CLU_053879_4_0_7"/>
<feature type="signal peptide" evidence="3">
    <location>
        <begin position="1"/>
        <end position="23"/>
    </location>
</feature>
<dbReference type="Gene3D" id="3.40.1050.10">
    <property type="entry name" value="Carbonic anhydrase"/>
    <property type="match status" value="1"/>
</dbReference>
<evidence type="ECO:0000256" key="3">
    <source>
        <dbReference type="SAM" id="SignalP"/>
    </source>
</evidence>
<feature type="binding site" evidence="2">
    <location>
        <position position="78"/>
    </location>
    <ligand>
        <name>Zn(2+)</name>
        <dbReference type="ChEBI" id="CHEBI:29105"/>
    </ligand>
</feature>
<feature type="binding site" evidence="2">
    <location>
        <position position="134"/>
    </location>
    <ligand>
        <name>Zn(2+)</name>
        <dbReference type="ChEBI" id="CHEBI:29105"/>
    </ligand>
</feature>
<comment type="similarity">
    <text evidence="1">Belongs to the beta-class carbonic anhydrase family.</text>
</comment>
<dbReference type="SMART" id="SM00947">
    <property type="entry name" value="Pro_CA"/>
    <property type="match status" value="1"/>
</dbReference>
<dbReference type="RefSeq" id="WP_009180303.1">
    <property type="nucleotide sequence ID" value="NZ_CM001368.1"/>
</dbReference>
<evidence type="ECO:0000256" key="2">
    <source>
        <dbReference type="PIRSR" id="PIRSR601765-1"/>
    </source>
</evidence>
<dbReference type="STRING" id="694327.DFW101_0865"/>
<feature type="binding site" evidence="2">
    <location>
        <position position="131"/>
    </location>
    <ligand>
        <name>Zn(2+)</name>
        <dbReference type="ChEBI" id="CHEBI:29105"/>
    </ligand>
</feature>
<reference evidence="5" key="1">
    <citation type="journal article" date="2015" name="Genome Announc.">
        <title>High-Quality Draft Genome Sequence of Desulfovibrio carbinoliphilus FW-101-2B, an Organic Acid-Oxidizing Sulfate-Reducing Bacterium Isolated from Uranium(VI)-Contaminated Groundwater.</title>
        <authorList>
            <person name="Ramsay B.D."/>
            <person name="Hwang C."/>
            <person name="Woo H.L."/>
            <person name="Carroll S.L."/>
            <person name="Lucas S."/>
            <person name="Han J."/>
            <person name="Lapidus A.L."/>
            <person name="Cheng J.F."/>
            <person name="Goodwin L.A."/>
            <person name="Pitluck S."/>
            <person name="Peters L."/>
            <person name="Chertkov O."/>
            <person name="Held B."/>
            <person name="Detter J.C."/>
            <person name="Han C.S."/>
            <person name="Tapia R."/>
            <person name="Land M.L."/>
            <person name="Hauser L.J."/>
            <person name="Kyrpides N.C."/>
            <person name="Ivanova N.N."/>
            <person name="Mikhailova N."/>
            <person name="Pagani I."/>
            <person name="Woyke T."/>
            <person name="Arkin A.P."/>
            <person name="Dehal P."/>
            <person name="Chivian D."/>
            <person name="Criddle C.S."/>
            <person name="Wu W."/>
            <person name="Chakraborty R."/>
            <person name="Hazen T.C."/>
            <person name="Fields M.W."/>
        </authorList>
    </citation>
    <scope>NUCLEOTIDE SEQUENCE [LARGE SCALE GENOMIC DNA]</scope>
    <source>
        <strain evidence="5">FW-101-2B</strain>
    </source>
</reference>
<comment type="cofactor">
    <cofactor evidence="2">
        <name>Zn(2+)</name>
        <dbReference type="ChEBI" id="CHEBI:29105"/>
    </cofactor>
    <text evidence="2">Binds 1 zinc ion per subunit.</text>
</comment>
<dbReference type="PANTHER" id="PTHR11002:SF79">
    <property type="entry name" value="CARBONIC ANHYDRASE 2"/>
    <property type="match status" value="1"/>
</dbReference>
<dbReference type="eggNOG" id="COG0288">
    <property type="taxonomic scope" value="Bacteria"/>
</dbReference>
<name>G7Q5U4_9BACT</name>
<accession>G7Q5U4</accession>
<dbReference type="SUPFAM" id="SSF53056">
    <property type="entry name" value="beta-carbonic anhydrase, cab"/>
    <property type="match status" value="1"/>
</dbReference>
<evidence type="ECO:0000256" key="1">
    <source>
        <dbReference type="ARBA" id="ARBA00006217"/>
    </source>
</evidence>
<keyword evidence="2" id="KW-0862">Zinc</keyword>
<proteinExistence type="inferred from homology"/>
<keyword evidence="2" id="KW-0479">Metal-binding</keyword>
<feature type="chain" id="PRO_5003503216" evidence="3">
    <location>
        <begin position="24"/>
        <end position="237"/>
    </location>
</feature>
<gene>
    <name evidence="4" type="ORF">DFW101_0865</name>
</gene>
<dbReference type="CDD" id="cd03378">
    <property type="entry name" value="beta_CA_cladeC"/>
    <property type="match status" value="1"/>
</dbReference>
<feature type="binding site" evidence="2">
    <location>
        <position position="80"/>
    </location>
    <ligand>
        <name>Zn(2+)</name>
        <dbReference type="ChEBI" id="CHEBI:29105"/>
    </ligand>
</feature>
<dbReference type="AlphaFoldDB" id="G7Q5U4"/>
<dbReference type="Pfam" id="PF00484">
    <property type="entry name" value="Pro_CA"/>
    <property type="match status" value="1"/>
</dbReference>